<reference evidence="7" key="1">
    <citation type="submission" date="2022-08" db="EMBL/GenBank/DDBJ databases">
        <title>Microvirga terrae sp. nov., isolated from soil.</title>
        <authorList>
            <person name="Kim K.H."/>
            <person name="Seo Y.L."/>
            <person name="Kim J.M."/>
            <person name="Lee J.K."/>
            <person name="Han D.M."/>
            <person name="Jeon C.O."/>
        </authorList>
    </citation>
    <scope>NUCLEOTIDE SEQUENCE</scope>
    <source>
        <strain evidence="7">R24</strain>
        <plasmid evidence="7">pR24_1</plasmid>
    </source>
</reference>
<dbReference type="CDD" id="cd06342">
    <property type="entry name" value="PBP1_ABC_LIVBP-like"/>
    <property type="match status" value="1"/>
</dbReference>
<dbReference type="PRINTS" id="PR00337">
    <property type="entry name" value="LEUILEVALBP"/>
</dbReference>
<dbReference type="PANTHER" id="PTHR47151:SF2">
    <property type="entry name" value="AMINO ACID BINDING PROTEIN"/>
    <property type="match status" value="1"/>
</dbReference>
<feature type="signal peptide" evidence="5">
    <location>
        <begin position="1"/>
        <end position="22"/>
    </location>
</feature>
<dbReference type="Proteomes" id="UP001017257">
    <property type="component" value="Plasmid pR24_1"/>
</dbReference>
<evidence type="ECO:0000256" key="5">
    <source>
        <dbReference type="SAM" id="SignalP"/>
    </source>
</evidence>
<accession>A0ABY5RZ85</accession>
<feature type="chain" id="PRO_5046879852" evidence="5">
    <location>
        <begin position="23"/>
        <end position="374"/>
    </location>
</feature>
<dbReference type="RefSeq" id="WP_173945143.1">
    <property type="nucleotide sequence ID" value="NZ_CP102846.1"/>
</dbReference>
<keyword evidence="2" id="KW-0813">Transport</keyword>
<keyword evidence="4" id="KW-0029">Amino-acid transport</keyword>
<dbReference type="InterPro" id="IPR028081">
    <property type="entry name" value="Leu-bd"/>
</dbReference>
<dbReference type="Gene3D" id="3.40.50.2300">
    <property type="match status" value="2"/>
</dbReference>
<evidence type="ECO:0000256" key="3">
    <source>
        <dbReference type="ARBA" id="ARBA00022729"/>
    </source>
</evidence>
<dbReference type="EMBL" id="CP102846">
    <property type="protein sequence ID" value="UVF22565.1"/>
    <property type="molecule type" value="Genomic_DNA"/>
</dbReference>
<dbReference type="Pfam" id="PF13458">
    <property type="entry name" value="Peripla_BP_6"/>
    <property type="match status" value="1"/>
</dbReference>
<geneLocation type="plasmid" evidence="7 8">
    <name>pR24_1</name>
</geneLocation>
<keyword evidence="3 5" id="KW-0732">Signal</keyword>
<evidence type="ECO:0000259" key="6">
    <source>
        <dbReference type="Pfam" id="PF13458"/>
    </source>
</evidence>
<protein>
    <submittedName>
        <fullName evidence="7">Branched-chain amino acid ABC transporter substrate-binding protein</fullName>
    </submittedName>
</protein>
<keyword evidence="7" id="KW-0614">Plasmid</keyword>
<evidence type="ECO:0000313" key="7">
    <source>
        <dbReference type="EMBL" id="UVF22565.1"/>
    </source>
</evidence>
<dbReference type="InterPro" id="IPR000709">
    <property type="entry name" value="Leu_Ile_Val-bd"/>
</dbReference>
<gene>
    <name evidence="7" type="ORF">HPT29_025840</name>
</gene>
<feature type="domain" description="Leucine-binding protein" evidence="6">
    <location>
        <begin position="23"/>
        <end position="360"/>
    </location>
</feature>
<proteinExistence type="inferred from homology"/>
<organism evidence="7 8">
    <name type="scientific">Microvirga terrae</name>
    <dbReference type="NCBI Taxonomy" id="2740529"/>
    <lineage>
        <taxon>Bacteria</taxon>
        <taxon>Pseudomonadati</taxon>
        <taxon>Pseudomonadota</taxon>
        <taxon>Alphaproteobacteria</taxon>
        <taxon>Hyphomicrobiales</taxon>
        <taxon>Methylobacteriaceae</taxon>
        <taxon>Microvirga</taxon>
    </lineage>
</organism>
<dbReference type="SUPFAM" id="SSF53822">
    <property type="entry name" value="Periplasmic binding protein-like I"/>
    <property type="match status" value="1"/>
</dbReference>
<evidence type="ECO:0000256" key="2">
    <source>
        <dbReference type="ARBA" id="ARBA00022448"/>
    </source>
</evidence>
<dbReference type="PANTHER" id="PTHR47151">
    <property type="entry name" value="LEU/ILE/VAL-BINDING ABC TRANSPORTER SUBUNIT"/>
    <property type="match status" value="1"/>
</dbReference>
<keyword evidence="8" id="KW-1185">Reference proteome</keyword>
<dbReference type="InterPro" id="IPR028082">
    <property type="entry name" value="Peripla_BP_I"/>
</dbReference>
<comment type="similarity">
    <text evidence="1">Belongs to the leucine-binding protein family.</text>
</comment>
<evidence type="ECO:0000256" key="1">
    <source>
        <dbReference type="ARBA" id="ARBA00010062"/>
    </source>
</evidence>
<evidence type="ECO:0000256" key="4">
    <source>
        <dbReference type="ARBA" id="ARBA00022970"/>
    </source>
</evidence>
<sequence>MQMLIKAGILAFGLLMPALAQAQVKLGVAVPITGSSASFGTQIRNGAELAIEDINSSGGINGQKLELIAADDGSDPKQGVSVANKLVTEGVKAVIGHFNSGVSIPASTIYEEAEVLQITPGSTNPQFTERKLWNTFRTCGRDDQQGSVAGKYLAYRYSHRRVAVVHDKSPYGKGIADETKKAMNSNGLTEVLYEGINPGEKDYSALVSKLKQASIDVIYFGGLYTEAGLIIRQMRDQVLNARLMGGDGIISAEFVSIAGPGAEGTLMTFSPDPRRYPSAAEVVRRFKARQFEPEAYTLYAYAAVQVYAAAARRAATFEGKRVADVMRSGESFPTVIGDLSFDRKGDITRPDYIVYEWKKGSDGRVDYTGNEITF</sequence>
<name>A0ABY5RZ85_9HYPH</name>
<evidence type="ECO:0000313" key="8">
    <source>
        <dbReference type="Proteomes" id="UP001017257"/>
    </source>
</evidence>